<feature type="transmembrane region" description="Helical" evidence="6">
    <location>
        <begin position="21"/>
        <end position="43"/>
    </location>
</feature>
<evidence type="ECO:0000256" key="3">
    <source>
        <dbReference type="ARBA" id="ARBA00022692"/>
    </source>
</evidence>
<dbReference type="PANTHER" id="PTHR33545:SF3">
    <property type="entry name" value="UPF0750 MEMBRANE PROTEIN YQFU"/>
    <property type="match status" value="1"/>
</dbReference>
<gene>
    <name evidence="7" type="ORF">H7C19_27270</name>
</gene>
<dbReference type="GO" id="GO:0005886">
    <property type="term" value="C:plasma membrane"/>
    <property type="evidence" value="ECO:0007669"/>
    <property type="project" value="UniProtKB-SubCell"/>
</dbReference>
<dbReference type="InterPro" id="IPR051461">
    <property type="entry name" value="UPF0750_membrane"/>
</dbReference>
<evidence type="ECO:0000256" key="1">
    <source>
        <dbReference type="ARBA" id="ARBA00004651"/>
    </source>
</evidence>
<dbReference type="Proteomes" id="UP000547209">
    <property type="component" value="Unassembled WGS sequence"/>
</dbReference>
<dbReference type="AlphaFoldDB" id="A0A7X0RVI9"/>
<dbReference type="EMBL" id="JACJVP010000046">
    <property type="protein sequence ID" value="MBB6674390.1"/>
    <property type="molecule type" value="Genomic_DNA"/>
</dbReference>
<feature type="transmembrane region" description="Helical" evidence="6">
    <location>
        <begin position="220"/>
        <end position="242"/>
    </location>
</feature>
<keyword evidence="5 6" id="KW-0472">Membrane</keyword>
<dbReference type="PANTHER" id="PTHR33545">
    <property type="entry name" value="UPF0750 MEMBRANE PROTEIN YITT-RELATED"/>
    <property type="match status" value="1"/>
</dbReference>
<organism evidence="7 8">
    <name type="scientific">Cohnella nanjingensis</name>
    <dbReference type="NCBI Taxonomy" id="1387779"/>
    <lineage>
        <taxon>Bacteria</taxon>
        <taxon>Bacillati</taxon>
        <taxon>Bacillota</taxon>
        <taxon>Bacilli</taxon>
        <taxon>Bacillales</taxon>
        <taxon>Paenibacillaceae</taxon>
        <taxon>Cohnella</taxon>
    </lineage>
</organism>
<evidence type="ECO:0000313" key="8">
    <source>
        <dbReference type="Proteomes" id="UP000547209"/>
    </source>
</evidence>
<evidence type="ECO:0000256" key="2">
    <source>
        <dbReference type="ARBA" id="ARBA00022475"/>
    </source>
</evidence>
<protein>
    <submittedName>
        <fullName evidence="7">YitT family protein</fullName>
    </submittedName>
</protein>
<dbReference type="RefSeq" id="WP_185672252.1">
    <property type="nucleotide sequence ID" value="NZ_JACJVP010000046.1"/>
</dbReference>
<feature type="transmembrane region" description="Helical" evidence="6">
    <location>
        <begin position="49"/>
        <end position="75"/>
    </location>
</feature>
<evidence type="ECO:0000313" key="7">
    <source>
        <dbReference type="EMBL" id="MBB6674390.1"/>
    </source>
</evidence>
<accession>A0A7X0RVI9</accession>
<comment type="caution">
    <text evidence="7">The sequence shown here is derived from an EMBL/GenBank/DDBJ whole genome shotgun (WGS) entry which is preliminary data.</text>
</comment>
<comment type="subcellular location">
    <subcellularLocation>
        <location evidence="1">Cell membrane</location>
        <topology evidence="1">Multi-pass membrane protein</topology>
    </subcellularLocation>
</comment>
<keyword evidence="8" id="KW-1185">Reference proteome</keyword>
<feature type="transmembrane region" description="Helical" evidence="6">
    <location>
        <begin position="87"/>
        <end position="105"/>
    </location>
</feature>
<reference evidence="7 8" key="1">
    <citation type="submission" date="2020-08" db="EMBL/GenBank/DDBJ databases">
        <title>Cohnella phylogeny.</title>
        <authorList>
            <person name="Dunlap C."/>
        </authorList>
    </citation>
    <scope>NUCLEOTIDE SEQUENCE [LARGE SCALE GENOMIC DNA]</scope>
    <source>
        <strain evidence="7 8">DSM 28246</strain>
    </source>
</reference>
<evidence type="ECO:0000256" key="6">
    <source>
        <dbReference type="SAM" id="Phobius"/>
    </source>
</evidence>
<dbReference type="InterPro" id="IPR003740">
    <property type="entry name" value="YitT"/>
</dbReference>
<keyword evidence="3 6" id="KW-0812">Transmembrane</keyword>
<keyword evidence="4 6" id="KW-1133">Transmembrane helix</keyword>
<evidence type="ECO:0000256" key="4">
    <source>
        <dbReference type="ARBA" id="ARBA00022989"/>
    </source>
</evidence>
<evidence type="ECO:0000256" key="5">
    <source>
        <dbReference type="ARBA" id="ARBA00023136"/>
    </source>
</evidence>
<dbReference type="Pfam" id="PF02588">
    <property type="entry name" value="YitT_membrane"/>
    <property type="match status" value="1"/>
</dbReference>
<name>A0A7X0RVI9_9BACL</name>
<proteinExistence type="predicted"/>
<sequence>MDLRMKRLGGFGAFGSRMLRLGSGAWTASAGLELFLFPHGIFVGGASGFASLLGGFAGIRPGLWLPILNLPLFLIMYRHSPKQERLWALYALGMFSLAASVLHPRPALTEHPLLAAAFGGICFGIGVGIVLRGGALLDGIAAHVSALPGIRGLRLSRSRRPARASASAASALPVSTTPIAPTAPMAAAAPRVILNRHAVIAFNAGLLSVCWWLYGIEAAFYSLLALLAAACAIGTGAAGLSARRVACVKSSRTAAIRQAVSAELGLTPIWSSDGDMTAYPVYRVDAVRLAAIARAIDADCTIHIRSLRQSIHPADEERPSP</sequence>
<feature type="transmembrane region" description="Helical" evidence="6">
    <location>
        <begin position="111"/>
        <end position="131"/>
    </location>
</feature>
<feature type="transmembrane region" description="Helical" evidence="6">
    <location>
        <begin position="193"/>
        <end position="214"/>
    </location>
</feature>
<keyword evidence="2" id="KW-1003">Cell membrane</keyword>